<protein>
    <submittedName>
        <fullName evidence="1">Uncharacterized protein</fullName>
    </submittedName>
</protein>
<keyword evidence="2" id="KW-1185">Reference proteome</keyword>
<dbReference type="EMBL" id="PIQJ01000001">
    <property type="protein sequence ID" value="RZQ55948.1"/>
    <property type="molecule type" value="Genomic_DNA"/>
</dbReference>
<evidence type="ECO:0000313" key="2">
    <source>
        <dbReference type="Proteomes" id="UP000293092"/>
    </source>
</evidence>
<proteinExistence type="predicted"/>
<organism evidence="1 2">
    <name type="scientific">Pseudidiomarina tainanensis</name>
    <dbReference type="NCBI Taxonomy" id="502365"/>
    <lineage>
        <taxon>Bacteria</taxon>
        <taxon>Pseudomonadati</taxon>
        <taxon>Pseudomonadota</taxon>
        <taxon>Gammaproteobacteria</taxon>
        <taxon>Alteromonadales</taxon>
        <taxon>Idiomarinaceae</taxon>
        <taxon>Pseudidiomarina</taxon>
    </lineage>
</organism>
<reference evidence="1" key="1">
    <citation type="submission" date="2017-11" db="EMBL/GenBank/DDBJ databases">
        <title>Comparative genomic and phylogenomic analyses of the family Idiomarinaceae.</title>
        <authorList>
            <person name="Liu Y."/>
            <person name="Shao Z."/>
        </authorList>
    </citation>
    <scope>NUCLEOTIDE SEQUENCE</scope>
    <source>
        <strain evidence="1">PIN1</strain>
    </source>
</reference>
<name>A0ACD2HI89_9GAMM</name>
<accession>A0ACD2HI89</accession>
<sequence length="166" mass="18503">MKTTYRYAILFGLPGLVVAFIAAMATVALFAGIFWLFIYGDNPWPDWSDYFLGIVALIVFLSVWLLTIYAGFQHGCKQNTRSSSFKTRLIYSITATGIMALSVTLFLIRGELRPKTLSEQCAKICLDKGYYGSSTPPNSSGKKTCSCFDETIDDYIEIGELPEKSQ</sequence>
<gene>
    <name evidence="1" type="ORF">CWI82_01135</name>
</gene>
<dbReference type="Proteomes" id="UP000293092">
    <property type="component" value="Unassembled WGS sequence"/>
</dbReference>
<comment type="caution">
    <text evidence="1">The sequence shown here is derived from an EMBL/GenBank/DDBJ whole genome shotgun (WGS) entry which is preliminary data.</text>
</comment>
<evidence type="ECO:0000313" key="1">
    <source>
        <dbReference type="EMBL" id="RZQ55948.1"/>
    </source>
</evidence>